<feature type="region of interest" description="Disordered" evidence="1">
    <location>
        <begin position="1"/>
        <end position="55"/>
    </location>
</feature>
<reference evidence="2 3" key="1">
    <citation type="submission" date="2017-09" db="EMBL/GenBank/DDBJ databases">
        <title>Large-scale bioinformatics analysis of Bacillus genomes uncovers conserved roles of natural products in bacterial physiology.</title>
        <authorList>
            <consortium name="Agbiome Team Llc"/>
            <person name="Bleich R.M."/>
            <person name="Kirk G.J."/>
            <person name="Santa Maria K.C."/>
            <person name="Allen S.E."/>
            <person name="Farag S."/>
            <person name="Shank E.A."/>
            <person name="Bowers A."/>
        </authorList>
    </citation>
    <scope>NUCLEOTIDE SEQUENCE [LARGE SCALE GENOMIC DNA]</scope>
    <source>
        <strain evidence="2 3">AFS027958</strain>
    </source>
</reference>
<evidence type="ECO:0008006" key="4">
    <source>
        <dbReference type="Google" id="ProtNLM"/>
    </source>
</evidence>
<feature type="compositionally biased region" description="Polar residues" evidence="1">
    <location>
        <begin position="1"/>
        <end position="26"/>
    </location>
</feature>
<accession>A0AB36SGL8</accession>
<evidence type="ECO:0000256" key="1">
    <source>
        <dbReference type="SAM" id="MobiDB-lite"/>
    </source>
</evidence>
<dbReference type="Proteomes" id="UP000220934">
    <property type="component" value="Unassembled WGS sequence"/>
</dbReference>
<proteinExistence type="predicted"/>
<feature type="non-terminal residue" evidence="2">
    <location>
        <position position="1"/>
    </location>
</feature>
<evidence type="ECO:0000313" key="2">
    <source>
        <dbReference type="EMBL" id="PEN44446.1"/>
    </source>
</evidence>
<name>A0AB36SGL8_9BACI</name>
<protein>
    <recommendedName>
        <fullName evidence="4">Peptigoglycan-binding protein LysM</fullName>
    </recommendedName>
</protein>
<comment type="caution">
    <text evidence="2">The sequence shown here is derived from an EMBL/GenBank/DDBJ whole genome shotgun (WGS) entry which is preliminary data.</text>
</comment>
<dbReference type="AlphaFoldDB" id="A0AB36SGL8"/>
<gene>
    <name evidence="2" type="ORF">CN596_31155</name>
</gene>
<evidence type="ECO:0000313" key="3">
    <source>
        <dbReference type="Proteomes" id="UP000220934"/>
    </source>
</evidence>
<dbReference type="EMBL" id="NUAJ01000076">
    <property type="protein sequence ID" value="PEN44446.1"/>
    <property type="molecule type" value="Genomic_DNA"/>
</dbReference>
<organism evidence="2 3">
    <name type="scientific">Bacillus toyonensis</name>
    <dbReference type="NCBI Taxonomy" id="155322"/>
    <lineage>
        <taxon>Bacteria</taxon>
        <taxon>Bacillati</taxon>
        <taxon>Bacillota</taxon>
        <taxon>Bacilli</taxon>
        <taxon>Bacillales</taxon>
        <taxon>Bacillaceae</taxon>
        <taxon>Bacillus</taxon>
        <taxon>Bacillus cereus group</taxon>
    </lineage>
</organism>
<sequence length="85" mass="9357">TPQSGTPPLQSNPMESKPVTTSHVSTPQKQVEVKPVNQQQNKNVPKVNNQPHVKEGADIKKVNAKAQTQQEALKNVKVKETIKPK</sequence>
<feature type="compositionally biased region" description="Low complexity" evidence="1">
    <location>
        <begin position="27"/>
        <end position="51"/>
    </location>
</feature>